<dbReference type="InterPro" id="IPR013022">
    <property type="entry name" value="Xyl_isomerase-like_TIM-brl"/>
</dbReference>
<reference evidence="4 5" key="1">
    <citation type="submission" date="2020-07" db="EMBL/GenBank/DDBJ databases">
        <title>Sequencing the genomes of 1000 actinobacteria strains.</title>
        <authorList>
            <person name="Klenk H.-P."/>
        </authorList>
    </citation>
    <scope>NUCLEOTIDE SEQUENCE [LARGE SCALE GENOMIC DNA]</scope>
    <source>
        <strain evidence="4 5">DSM 10309</strain>
    </source>
</reference>
<evidence type="ECO:0000256" key="2">
    <source>
        <dbReference type="SAM" id="MobiDB-lite"/>
    </source>
</evidence>
<proteinExistence type="predicted"/>
<dbReference type="InterPro" id="IPR050312">
    <property type="entry name" value="IolE/XylAMocC-like"/>
</dbReference>
<dbReference type="SUPFAM" id="SSF51658">
    <property type="entry name" value="Xylose isomerase-like"/>
    <property type="match status" value="1"/>
</dbReference>
<dbReference type="EMBL" id="JACGWW010000001">
    <property type="protein sequence ID" value="MBA8812345.1"/>
    <property type="molecule type" value="Genomic_DNA"/>
</dbReference>
<dbReference type="GO" id="GO:0016853">
    <property type="term" value="F:isomerase activity"/>
    <property type="evidence" value="ECO:0007669"/>
    <property type="project" value="UniProtKB-KW"/>
</dbReference>
<name>A0A7W3JGD5_9MICO</name>
<feature type="domain" description="Xylose isomerase-like TIM barrel" evidence="3">
    <location>
        <begin position="20"/>
        <end position="247"/>
    </location>
</feature>
<dbReference type="Gene3D" id="3.20.20.150">
    <property type="entry name" value="Divalent-metal-dependent TIM barrel enzymes"/>
    <property type="match status" value="1"/>
</dbReference>
<dbReference type="Pfam" id="PF01261">
    <property type="entry name" value="AP_endonuc_2"/>
    <property type="match status" value="1"/>
</dbReference>
<feature type="compositionally biased region" description="Low complexity" evidence="2">
    <location>
        <begin position="272"/>
        <end position="287"/>
    </location>
</feature>
<gene>
    <name evidence="4" type="ORF">FB463_000569</name>
</gene>
<comment type="caution">
    <text evidence="4">The sequence shown here is derived from an EMBL/GenBank/DDBJ whole genome shotgun (WGS) entry which is preliminary data.</text>
</comment>
<evidence type="ECO:0000259" key="3">
    <source>
        <dbReference type="Pfam" id="PF01261"/>
    </source>
</evidence>
<accession>A0A7W3JGD5</accession>
<keyword evidence="1" id="KW-0119">Carbohydrate metabolism</keyword>
<keyword evidence="4" id="KW-0413">Isomerase</keyword>
<evidence type="ECO:0000313" key="5">
    <source>
        <dbReference type="Proteomes" id="UP000522688"/>
    </source>
</evidence>
<dbReference type="InterPro" id="IPR036237">
    <property type="entry name" value="Xyl_isomerase-like_sf"/>
</dbReference>
<dbReference type="AlphaFoldDB" id="A0A7W3JGD5"/>
<dbReference type="PANTHER" id="PTHR12110:SF47">
    <property type="match status" value="1"/>
</dbReference>
<sequence length="347" mass="36713">MITVGMSTSCVFPMSTDEAFRLARLTGFDGVEVMVTADRGTRRLDLLRASSARWGLPVLSVHAPVLPIAHFTFGRDQHDKLLRSAELAAGLGAATVVVHPPFLWQRAFSARFLDSVREIADSTGVALAVENMFPLRLGPLGLDVYRPGHDPSGFDVDAATLDFSHAAVAGRDALDLALALGSRLRHVHLTDGLVSQRPGGLRDQHRVPGRGGQPVAEVLTHLSRSGWSGSVVAEVHAGSAGRGEEARVDLLRRTVAFARRHLATGPLVPRQTTSTVATTASGTATTAIPRPASMNRPQDTSTPIDESRECQSSVASDAQGVTRQPMLTPTSTATSRSGDPATGSSAR</sequence>
<feature type="compositionally biased region" description="Polar residues" evidence="2">
    <location>
        <begin position="295"/>
        <end position="347"/>
    </location>
</feature>
<evidence type="ECO:0000313" key="4">
    <source>
        <dbReference type="EMBL" id="MBA8812345.1"/>
    </source>
</evidence>
<organism evidence="4 5">
    <name type="scientific">Frigoribacterium faeni</name>
    <dbReference type="NCBI Taxonomy" id="145483"/>
    <lineage>
        <taxon>Bacteria</taxon>
        <taxon>Bacillati</taxon>
        <taxon>Actinomycetota</taxon>
        <taxon>Actinomycetes</taxon>
        <taxon>Micrococcales</taxon>
        <taxon>Microbacteriaceae</taxon>
        <taxon>Frigoribacterium</taxon>
    </lineage>
</organism>
<feature type="region of interest" description="Disordered" evidence="2">
    <location>
        <begin position="268"/>
        <end position="347"/>
    </location>
</feature>
<dbReference type="Proteomes" id="UP000522688">
    <property type="component" value="Unassembled WGS sequence"/>
</dbReference>
<evidence type="ECO:0000256" key="1">
    <source>
        <dbReference type="ARBA" id="ARBA00023277"/>
    </source>
</evidence>
<protein>
    <submittedName>
        <fullName evidence="4">Sugar phosphate isomerase/epimerase</fullName>
    </submittedName>
</protein>
<dbReference type="PANTHER" id="PTHR12110">
    <property type="entry name" value="HYDROXYPYRUVATE ISOMERASE"/>
    <property type="match status" value="1"/>
</dbReference>